<dbReference type="EMBL" id="JAUSRB010000002">
    <property type="protein sequence ID" value="MDP9866636.1"/>
    <property type="molecule type" value="Genomic_DNA"/>
</dbReference>
<evidence type="ECO:0000313" key="4">
    <source>
        <dbReference type="Proteomes" id="UP001230426"/>
    </source>
</evidence>
<dbReference type="Gene3D" id="3.20.20.80">
    <property type="entry name" value="Glycosidases"/>
    <property type="match status" value="1"/>
</dbReference>
<name>A0ABT9RBK5_9ACTN</name>
<evidence type="ECO:0000256" key="1">
    <source>
        <dbReference type="SAM" id="MobiDB-lite"/>
    </source>
</evidence>
<dbReference type="InterPro" id="IPR052750">
    <property type="entry name" value="GH18_Chitinase"/>
</dbReference>
<dbReference type="RefSeq" id="WP_306867623.1">
    <property type="nucleotide sequence ID" value="NZ_JAUSRB010000002.1"/>
</dbReference>
<evidence type="ECO:0000313" key="3">
    <source>
        <dbReference type="EMBL" id="MDP9866636.1"/>
    </source>
</evidence>
<feature type="region of interest" description="Disordered" evidence="1">
    <location>
        <begin position="48"/>
        <end position="84"/>
    </location>
</feature>
<accession>A0ABT9RBK5</accession>
<feature type="region of interest" description="Disordered" evidence="1">
    <location>
        <begin position="1"/>
        <end position="21"/>
    </location>
</feature>
<keyword evidence="4" id="KW-1185">Reference proteome</keyword>
<dbReference type="PANTHER" id="PTHR42976:SF1">
    <property type="entry name" value="GH18 DOMAIN-CONTAINING PROTEIN-RELATED"/>
    <property type="match status" value="1"/>
</dbReference>
<gene>
    <name evidence="3" type="ORF">J2S55_005902</name>
</gene>
<dbReference type="Proteomes" id="UP001230426">
    <property type="component" value="Unassembled WGS sequence"/>
</dbReference>
<evidence type="ECO:0000256" key="2">
    <source>
        <dbReference type="SAM" id="Phobius"/>
    </source>
</evidence>
<comment type="caution">
    <text evidence="3">The sequence shown here is derived from an EMBL/GenBank/DDBJ whole genome shotgun (WGS) entry which is preliminary data.</text>
</comment>
<reference evidence="3 4" key="1">
    <citation type="submission" date="2023-07" db="EMBL/GenBank/DDBJ databases">
        <title>Sequencing the genomes of 1000 actinobacteria strains.</title>
        <authorList>
            <person name="Klenk H.-P."/>
        </authorList>
    </citation>
    <scope>NUCLEOTIDE SEQUENCE [LARGE SCALE GENOMIC DNA]</scope>
    <source>
        <strain evidence="3 4">DSM 44109</strain>
    </source>
</reference>
<protein>
    <recommendedName>
        <fullName evidence="5">Chitinase</fullName>
    </recommendedName>
</protein>
<proteinExistence type="predicted"/>
<keyword evidence="2" id="KW-1133">Transmembrane helix</keyword>
<sequence>MPVATDHSAARRTREPGTPPRSLVALAAAALVTGTGFAVWLLPAGTGGRPAAGQAPHPRVGPPRLTTLPAADQAPGAPLSPRASVRPSGYVPFVDTGDGPLSNLTRTARQGGVRWFTLGHLTAGPDGCTAEWAGGRQRPGGPVAGRLGRLRAAGGDAGLAFGGPAGRELATACTDPGRLVAAYRRAVAAFGATYVDFEVRDPGDGETVLRRAGAIAALQREAAARGRPLTVSFTLPVSGTGLTPGDQTMLRSTREAGAEIAAVNLLAPLQAAAGGRSDLRAVAAAVRAAHPQVAGSLAEPTAWHRIALTPVLTGPQDLTATDARKLTAFTARNGLAWLSTRGAAPTPEVARLLAAVSP</sequence>
<keyword evidence="2" id="KW-0472">Membrane</keyword>
<dbReference type="PANTHER" id="PTHR42976">
    <property type="entry name" value="BIFUNCTIONAL CHITINASE/LYSOZYME-RELATED"/>
    <property type="match status" value="1"/>
</dbReference>
<organism evidence="3 4">
    <name type="scientific">Streptosporangium brasiliense</name>
    <dbReference type="NCBI Taxonomy" id="47480"/>
    <lineage>
        <taxon>Bacteria</taxon>
        <taxon>Bacillati</taxon>
        <taxon>Actinomycetota</taxon>
        <taxon>Actinomycetes</taxon>
        <taxon>Streptosporangiales</taxon>
        <taxon>Streptosporangiaceae</taxon>
        <taxon>Streptosporangium</taxon>
    </lineage>
</organism>
<evidence type="ECO:0008006" key="5">
    <source>
        <dbReference type="Google" id="ProtNLM"/>
    </source>
</evidence>
<feature type="transmembrane region" description="Helical" evidence="2">
    <location>
        <begin position="21"/>
        <end position="42"/>
    </location>
</feature>
<keyword evidence="2" id="KW-0812">Transmembrane</keyword>